<dbReference type="OrthoDB" id="1786794at2759"/>
<evidence type="ECO:0000256" key="1">
    <source>
        <dbReference type="SAM" id="MobiDB-lite"/>
    </source>
</evidence>
<comment type="caution">
    <text evidence="2">The sequence shown here is derived from an EMBL/GenBank/DDBJ whole genome shotgun (WGS) entry which is preliminary data.</text>
</comment>
<sequence>MKNVLNLQNIASQFQHTEARVGDSQEQGKDGGIVDNNPMQCESNICVRASQVHGINLLVDLNPSEVRRNIRSQQLEASVNSEGDDIAEYIIASQDQEQIEIDKELQNTIIAGNSLVIKFGDPGIKRMKEMTENEAKALKASLQDNSFAPLMRDQ</sequence>
<keyword evidence="3" id="KW-1185">Reference proteome</keyword>
<evidence type="ECO:0000313" key="2">
    <source>
        <dbReference type="EMBL" id="KAF7115524.1"/>
    </source>
</evidence>
<feature type="compositionally biased region" description="Basic and acidic residues" evidence="1">
    <location>
        <begin position="17"/>
        <end position="29"/>
    </location>
</feature>
<gene>
    <name evidence="2" type="ORF">RHSIM_RhsimUnG0053300</name>
</gene>
<proteinExistence type="predicted"/>
<dbReference type="AlphaFoldDB" id="A0A834FXB4"/>
<feature type="region of interest" description="Disordered" evidence="1">
    <location>
        <begin position="16"/>
        <end position="36"/>
    </location>
</feature>
<accession>A0A834FXB4</accession>
<evidence type="ECO:0000313" key="3">
    <source>
        <dbReference type="Proteomes" id="UP000626092"/>
    </source>
</evidence>
<dbReference type="Proteomes" id="UP000626092">
    <property type="component" value="Unassembled WGS sequence"/>
</dbReference>
<protein>
    <submittedName>
        <fullName evidence="2">Uncharacterized protein</fullName>
    </submittedName>
</protein>
<dbReference type="EMBL" id="WJXA01000143">
    <property type="protein sequence ID" value="KAF7115524.1"/>
    <property type="molecule type" value="Genomic_DNA"/>
</dbReference>
<reference evidence="2" key="1">
    <citation type="submission" date="2019-11" db="EMBL/GenBank/DDBJ databases">
        <authorList>
            <person name="Liu Y."/>
            <person name="Hou J."/>
            <person name="Li T.-Q."/>
            <person name="Guan C.-H."/>
            <person name="Wu X."/>
            <person name="Wu H.-Z."/>
            <person name="Ling F."/>
            <person name="Zhang R."/>
            <person name="Shi X.-G."/>
            <person name="Ren J.-P."/>
            <person name="Chen E.-F."/>
            <person name="Sun J.-M."/>
        </authorList>
    </citation>
    <scope>NUCLEOTIDE SEQUENCE</scope>
    <source>
        <strain evidence="2">Adult_tree_wgs_1</strain>
        <tissue evidence="2">Leaves</tissue>
    </source>
</reference>
<organism evidence="2 3">
    <name type="scientific">Rhododendron simsii</name>
    <name type="common">Sims's rhododendron</name>
    <dbReference type="NCBI Taxonomy" id="118357"/>
    <lineage>
        <taxon>Eukaryota</taxon>
        <taxon>Viridiplantae</taxon>
        <taxon>Streptophyta</taxon>
        <taxon>Embryophyta</taxon>
        <taxon>Tracheophyta</taxon>
        <taxon>Spermatophyta</taxon>
        <taxon>Magnoliopsida</taxon>
        <taxon>eudicotyledons</taxon>
        <taxon>Gunneridae</taxon>
        <taxon>Pentapetalae</taxon>
        <taxon>asterids</taxon>
        <taxon>Ericales</taxon>
        <taxon>Ericaceae</taxon>
        <taxon>Ericoideae</taxon>
        <taxon>Rhodoreae</taxon>
        <taxon>Rhododendron</taxon>
    </lineage>
</organism>
<name>A0A834FXB4_RHOSS</name>